<keyword evidence="3 6" id="KW-0238">DNA-binding</keyword>
<dbReference type="InterPro" id="IPR036390">
    <property type="entry name" value="WH_DNA-bd_sf"/>
</dbReference>
<dbReference type="GO" id="GO:0003677">
    <property type="term" value="F:DNA binding"/>
    <property type="evidence" value="ECO:0007669"/>
    <property type="project" value="UniProtKB-KW"/>
</dbReference>
<keyword evidence="4" id="KW-0804">Transcription</keyword>
<dbReference type="EMBL" id="JACHWJ010000010">
    <property type="protein sequence ID" value="MBB2959477.1"/>
    <property type="molecule type" value="Genomic_DNA"/>
</dbReference>
<evidence type="ECO:0000256" key="2">
    <source>
        <dbReference type="ARBA" id="ARBA00023015"/>
    </source>
</evidence>
<dbReference type="Gene3D" id="3.40.190.10">
    <property type="entry name" value="Periplasmic binding protein-like II"/>
    <property type="match status" value="2"/>
</dbReference>
<dbReference type="PROSITE" id="PS50931">
    <property type="entry name" value="HTH_LYSR"/>
    <property type="match status" value="1"/>
</dbReference>
<evidence type="ECO:0000313" key="6">
    <source>
        <dbReference type="EMBL" id="MBB2959477.1"/>
    </source>
</evidence>
<sequence>MTERSAADLPDFRGLAAFDAVLSRGSVSAAAAALGWSHPTVDHHLRRLEQQAGTKLLERGPRGSTATAAGRVFALRAKQLLEGGRRAFAELDAWLDDERRLVRFGIFPTLGALVVPAILRRAELEHLSLELTLDECERLGRQLEQGQLDAAVLFQASGLPTPLSSEITSELLFVEPLVLAVHRAHPLATARQRVPVRDFTELREDRWAFGASGGDTLDEATRELCRRAGFEASTGMRSDDYPAILGMIAAGQLVAVVPASVAAWHDDTVAFLPIDPSTLTREVVLATREEPPAGLRDAIMAALTELGSLTPAA</sequence>
<dbReference type="InterPro" id="IPR000847">
    <property type="entry name" value="LysR_HTH_N"/>
</dbReference>
<evidence type="ECO:0000256" key="1">
    <source>
        <dbReference type="ARBA" id="ARBA00009437"/>
    </source>
</evidence>
<evidence type="ECO:0000259" key="5">
    <source>
        <dbReference type="PROSITE" id="PS50931"/>
    </source>
</evidence>
<dbReference type="InterPro" id="IPR036388">
    <property type="entry name" value="WH-like_DNA-bd_sf"/>
</dbReference>
<feature type="domain" description="HTH lysR-type" evidence="5">
    <location>
        <begin position="10"/>
        <end position="67"/>
    </location>
</feature>
<gene>
    <name evidence="6" type="ORF">FHX72_003646</name>
</gene>
<protein>
    <submittedName>
        <fullName evidence="6">DNA-binding transcriptional LysR family regulator</fullName>
    </submittedName>
</protein>
<dbReference type="SUPFAM" id="SSF53850">
    <property type="entry name" value="Periplasmic binding protein-like II"/>
    <property type="match status" value="1"/>
</dbReference>
<keyword evidence="7" id="KW-1185">Reference proteome</keyword>
<dbReference type="PANTHER" id="PTHR30346:SF29">
    <property type="entry name" value="LYSR SUBSTRATE-BINDING"/>
    <property type="match status" value="1"/>
</dbReference>
<dbReference type="Gene3D" id="1.10.10.10">
    <property type="entry name" value="Winged helix-like DNA-binding domain superfamily/Winged helix DNA-binding domain"/>
    <property type="match status" value="1"/>
</dbReference>
<dbReference type="GO" id="GO:0032993">
    <property type="term" value="C:protein-DNA complex"/>
    <property type="evidence" value="ECO:0007669"/>
    <property type="project" value="TreeGrafter"/>
</dbReference>
<dbReference type="InterPro" id="IPR005119">
    <property type="entry name" value="LysR_subst-bd"/>
</dbReference>
<accession>A0A7W4YGN2</accession>
<evidence type="ECO:0000313" key="7">
    <source>
        <dbReference type="Proteomes" id="UP000545286"/>
    </source>
</evidence>
<proteinExistence type="inferred from homology"/>
<dbReference type="GO" id="GO:0003700">
    <property type="term" value="F:DNA-binding transcription factor activity"/>
    <property type="evidence" value="ECO:0007669"/>
    <property type="project" value="InterPro"/>
</dbReference>
<dbReference type="Pfam" id="PF03466">
    <property type="entry name" value="LysR_substrate"/>
    <property type="match status" value="1"/>
</dbReference>
<dbReference type="AlphaFoldDB" id="A0A7W4YGN2"/>
<comment type="similarity">
    <text evidence="1">Belongs to the LysR transcriptional regulatory family.</text>
</comment>
<organism evidence="6 7">
    <name type="scientific">Pseudoclavibacter helvolus</name>
    <dbReference type="NCBI Taxonomy" id="255205"/>
    <lineage>
        <taxon>Bacteria</taxon>
        <taxon>Bacillati</taxon>
        <taxon>Actinomycetota</taxon>
        <taxon>Actinomycetes</taxon>
        <taxon>Micrococcales</taxon>
        <taxon>Microbacteriaceae</taxon>
        <taxon>Pseudoclavibacter</taxon>
    </lineage>
</organism>
<dbReference type="SUPFAM" id="SSF46785">
    <property type="entry name" value="Winged helix' DNA-binding domain"/>
    <property type="match status" value="1"/>
</dbReference>
<name>A0A7W4YGN2_9MICO</name>
<keyword evidence="2" id="KW-0805">Transcription regulation</keyword>
<evidence type="ECO:0000256" key="4">
    <source>
        <dbReference type="ARBA" id="ARBA00023163"/>
    </source>
</evidence>
<dbReference type="Pfam" id="PF00126">
    <property type="entry name" value="HTH_1"/>
    <property type="match status" value="1"/>
</dbReference>
<dbReference type="RefSeq" id="WP_183626801.1">
    <property type="nucleotide sequence ID" value="NZ_JACHWJ010000010.1"/>
</dbReference>
<dbReference type="Proteomes" id="UP000545286">
    <property type="component" value="Unassembled WGS sequence"/>
</dbReference>
<comment type="caution">
    <text evidence="6">The sequence shown here is derived from an EMBL/GenBank/DDBJ whole genome shotgun (WGS) entry which is preliminary data.</text>
</comment>
<evidence type="ECO:0000256" key="3">
    <source>
        <dbReference type="ARBA" id="ARBA00023125"/>
    </source>
</evidence>
<dbReference type="PANTHER" id="PTHR30346">
    <property type="entry name" value="TRANSCRIPTIONAL DUAL REGULATOR HCAR-RELATED"/>
    <property type="match status" value="1"/>
</dbReference>
<reference evidence="6 7" key="1">
    <citation type="submission" date="2020-08" db="EMBL/GenBank/DDBJ databases">
        <title>Sequencing the genomes of 1000 actinobacteria strains.</title>
        <authorList>
            <person name="Klenk H.-P."/>
        </authorList>
    </citation>
    <scope>NUCLEOTIDE SEQUENCE [LARGE SCALE GENOMIC DNA]</scope>
    <source>
        <strain evidence="6 7">DSM 20419</strain>
    </source>
</reference>